<keyword evidence="1" id="KW-0418">Kinase</keyword>
<name>A0A8J8BAF2_9RHOB</name>
<organism evidence="4 5">
    <name type="scientific">Thetidibacter halocola</name>
    <dbReference type="NCBI Taxonomy" id="2827239"/>
    <lineage>
        <taxon>Bacteria</taxon>
        <taxon>Pseudomonadati</taxon>
        <taxon>Pseudomonadota</taxon>
        <taxon>Alphaproteobacteria</taxon>
        <taxon>Rhodobacterales</taxon>
        <taxon>Roseobacteraceae</taxon>
        <taxon>Thetidibacter</taxon>
    </lineage>
</organism>
<proteinExistence type="predicted"/>
<dbReference type="Gene3D" id="3.30.565.10">
    <property type="entry name" value="Histidine kinase-like ATPase, C-terminal domain"/>
    <property type="match status" value="1"/>
</dbReference>
<comment type="caution">
    <text evidence="4">The sequence shown here is derived from an EMBL/GenBank/DDBJ whole genome shotgun (WGS) entry which is preliminary data.</text>
</comment>
<evidence type="ECO:0000259" key="3">
    <source>
        <dbReference type="Pfam" id="PF13581"/>
    </source>
</evidence>
<reference evidence="4" key="1">
    <citation type="submission" date="2021-04" db="EMBL/GenBank/DDBJ databases">
        <authorList>
            <person name="Yoon J."/>
        </authorList>
    </citation>
    <scope>NUCLEOTIDE SEQUENCE</scope>
    <source>
        <strain evidence="4">KMU-90</strain>
    </source>
</reference>
<dbReference type="InterPro" id="IPR036890">
    <property type="entry name" value="HATPase_C_sf"/>
</dbReference>
<dbReference type="SUPFAM" id="SSF55874">
    <property type="entry name" value="ATPase domain of HSP90 chaperone/DNA topoisomerase II/histidine kinase"/>
    <property type="match status" value="1"/>
</dbReference>
<dbReference type="GO" id="GO:0004674">
    <property type="term" value="F:protein serine/threonine kinase activity"/>
    <property type="evidence" value="ECO:0007669"/>
    <property type="project" value="UniProtKB-KW"/>
</dbReference>
<keyword evidence="1" id="KW-0723">Serine/threonine-protein kinase</keyword>
<keyword evidence="4" id="KW-0547">Nucleotide-binding</keyword>
<evidence type="ECO:0000313" key="4">
    <source>
        <dbReference type="EMBL" id="MBS0125133.1"/>
    </source>
</evidence>
<keyword evidence="4" id="KW-0067">ATP-binding</keyword>
<gene>
    <name evidence="4" type="ORF">KB874_13650</name>
</gene>
<accession>A0A8J8BAF2</accession>
<evidence type="ECO:0000256" key="1">
    <source>
        <dbReference type="ARBA" id="ARBA00022527"/>
    </source>
</evidence>
<keyword evidence="1" id="KW-0808">Transferase</keyword>
<keyword evidence="5" id="KW-1185">Reference proteome</keyword>
<dbReference type="RefSeq" id="WP_212537093.1">
    <property type="nucleotide sequence ID" value="NZ_JAGTUU010000005.1"/>
</dbReference>
<dbReference type="AlphaFoldDB" id="A0A8J8BAF2"/>
<dbReference type="Proteomes" id="UP000681356">
    <property type="component" value="Unassembled WGS sequence"/>
</dbReference>
<dbReference type="PANTHER" id="PTHR35526">
    <property type="entry name" value="ANTI-SIGMA-F FACTOR RSBW-RELATED"/>
    <property type="match status" value="1"/>
</dbReference>
<feature type="region of interest" description="Disordered" evidence="2">
    <location>
        <begin position="86"/>
        <end position="106"/>
    </location>
</feature>
<dbReference type="CDD" id="cd16936">
    <property type="entry name" value="HATPase_RsbW-like"/>
    <property type="match status" value="1"/>
</dbReference>
<dbReference type="InterPro" id="IPR050267">
    <property type="entry name" value="Anti-sigma-factor_SerPK"/>
</dbReference>
<dbReference type="InterPro" id="IPR003594">
    <property type="entry name" value="HATPase_dom"/>
</dbReference>
<protein>
    <submittedName>
        <fullName evidence="4">ATP-binding protein</fullName>
    </submittedName>
</protein>
<feature type="domain" description="Histidine kinase/HSP90-like ATPase" evidence="3">
    <location>
        <begin position="19"/>
        <end position="145"/>
    </location>
</feature>
<evidence type="ECO:0000256" key="2">
    <source>
        <dbReference type="SAM" id="MobiDB-lite"/>
    </source>
</evidence>
<dbReference type="GO" id="GO:0005524">
    <property type="term" value="F:ATP binding"/>
    <property type="evidence" value="ECO:0007669"/>
    <property type="project" value="UniProtKB-KW"/>
</dbReference>
<dbReference type="Pfam" id="PF13581">
    <property type="entry name" value="HATPase_c_2"/>
    <property type="match status" value="1"/>
</dbReference>
<sequence>MTSDPTDPGSTSLTLVAEATLSGNRAVLLDLRRHLAKAGHPAARGGAWELVIAEALNNIVEHAYAGRDDGMIRVDLRWSDTQMQADLVDDGTPMPGGTPPGDTDTLDRIRTETLPEGGFGWGLIHTLVSHLDYRREGGCNHLSLTIPLDPA</sequence>
<evidence type="ECO:0000313" key="5">
    <source>
        <dbReference type="Proteomes" id="UP000681356"/>
    </source>
</evidence>
<feature type="compositionally biased region" description="Low complexity" evidence="2">
    <location>
        <begin position="90"/>
        <end position="103"/>
    </location>
</feature>
<dbReference type="PANTHER" id="PTHR35526:SF6">
    <property type="entry name" value="SLR1861 PROTEIN"/>
    <property type="match status" value="1"/>
</dbReference>
<dbReference type="EMBL" id="JAGTUU010000005">
    <property type="protein sequence ID" value="MBS0125133.1"/>
    <property type="molecule type" value="Genomic_DNA"/>
</dbReference>